<evidence type="ECO:0000313" key="1">
    <source>
        <dbReference type="EMBL" id="MEU8132764.1"/>
    </source>
</evidence>
<sequence>MALPLPVATGTWNVAPGETGKLPGSEFLHGAVHHVSYAYPAAPGTTADYKLDGQWTNSLAAATVFKTAGLTAFRTNISTVVVPALTKNECPLDPIIGLVVDLAPGWEWCPDKSVHQTFTVKPNNGPLGEVCHLALHLLAMRSTIEARRRQMNKLNVPEVTVTTDLGREKTEKSATYRLNWNNVLAGGRDAVVKALKAVPPTPMISGPPSKNPQNQEMNRIVAADMFKADNGLTQLQNLGLIDLEGMSGKTFMATKGKLIALSPNRSEDLHAAYNHIRFLLYMEWRGVHELLL</sequence>
<keyword evidence="2" id="KW-1185">Reference proteome</keyword>
<accession>A0ABV3DAI8</accession>
<comment type="caution">
    <text evidence="1">The sequence shown here is derived from an EMBL/GenBank/DDBJ whole genome shotgun (WGS) entry which is preliminary data.</text>
</comment>
<organism evidence="1 2">
    <name type="scientific">Streptodolium elevatio</name>
    <dbReference type="NCBI Taxonomy" id="3157996"/>
    <lineage>
        <taxon>Bacteria</taxon>
        <taxon>Bacillati</taxon>
        <taxon>Actinomycetota</taxon>
        <taxon>Actinomycetes</taxon>
        <taxon>Kitasatosporales</taxon>
        <taxon>Streptomycetaceae</taxon>
        <taxon>Streptodolium</taxon>
    </lineage>
</organism>
<dbReference type="RefSeq" id="WP_358349116.1">
    <property type="nucleotide sequence ID" value="NZ_JBEZFP010000007.1"/>
</dbReference>
<gene>
    <name evidence="1" type="ORF">AB0C36_04565</name>
</gene>
<dbReference type="Proteomes" id="UP001551482">
    <property type="component" value="Unassembled WGS sequence"/>
</dbReference>
<dbReference type="EMBL" id="JBEZFP010000007">
    <property type="protein sequence ID" value="MEU8132764.1"/>
    <property type="molecule type" value="Genomic_DNA"/>
</dbReference>
<reference evidence="1 2" key="1">
    <citation type="submission" date="2024-06" db="EMBL/GenBank/DDBJ databases">
        <title>The Natural Products Discovery Center: Release of the First 8490 Sequenced Strains for Exploring Actinobacteria Biosynthetic Diversity.</title>
        <authorList>
            <person name="Kalkreuter E."/>
            <person name="Kautsar S.A."/>
            <person name="Yang D."/>
            <person name="Bader C.D."/>
            <person name="Teijaro C.N."/>
            <person name="Fluegel L."/>
            <person name="Davis C.M."/>
            <person name="Simpson J.R."/>
            <person name="Lauterbach L."/>
            <person name="Steele A.D."/>
            <person name="Gui C."/>
            <person name="Meng S."/>
            <person name="Li G."/>
            <person name="Viehrig K."/>
            <person name="Ye F."/>
            <person name="Su P."/>
            <person name="Kiefer A.F."/>
            <person name="Nichols A."/>
            <person name="Cepeda A.J."/>
            <person name="Yan W."/>
            <person name="Fan B."/>
            <person name="Jiang Y."/>
            <person name="Adhikari A."/>
            <person name="Zheng C.-J."/>
            <person name="Schuster L."/>
            <person name="Cowan T.M."/>
            <person name="Smanski M.J."/>
            <person name="Chevrette M.G."/>
            <person name="De Carvalho L.P.S."/>
            <person name="Shen B."/>
        </authorList>
    </citation>
    <scope>NUCLEOTIDE SEQUENCE [LARGE SCALE GENOMIC DNA]</scope>
    <source>
        <strain evidence="1 2">NPDC048946</strain>
    </source>
</reference>
<name>A0ABV3DAI8_9ACTN</name>
<protein>
    <submittedName>
        <fullName evidence="1">Uncharacterized protein</fullName>
    </submittedName>
</protein>
<evidence type="ECO:0000313" key="2">
    <source>
        <dbReference type="Proteomes" id="UP001551482"/>
    </source>
</evidence>
<proteinExistence type="predicted"/>